<dbReference type="PROSITE" id="PS50110">
    <property type="entry name" value="RESPONSE_REGULATORY"/>
    <property type="match status" value="1"/>
</dbReference>
<dbReference type="Gene3D" id="3.40.50.2300">
    <property type="match status" value="1"/>
</dbReference>
<organism evidence="3 4">
    <name type="scientific">Bizionia gelidisalsuginis</name>
    <dbReference type="NCBI Taxonomy" id="291188"/>
    <lineage>
        <taxon>Bacteria</taxon>
        <taxon>Pseudomonadati</taxon>
        <taxon>Bacteroidota</taxon>
        <taxon>Flavobacteriia</taxon>
        <taxon>Flavobacteriales</taxon>
        <taxon>Flavobacteriaceae</taxon>
        <taxon>Bizionia</taxon>
    </lineage>
</organism>
<dbReference type="RefSeq" id="WP_148381661.1">
    <property type="nucleotide sequence ID" value="NZ_VSKN01000045.1"/>
</dbReference>
<accession>A0ABY3M6W9</accession>
<name>A0ABY3M6W9_9FLAO</name>
<dbReference type="InterPro" id="IPR011006">
    <property type="entry name" value="CheY-like_superfamily"/>
</dbReference>
<dbReference type="EMBL" id="VSKN01000045">
    <property type="protein sequence ID" value="TYC07952.1"/>
    <property type="molecule type" value="Genomic_DNA"/>
</dbReference>
<proteinExistence type="predicted"/>
<protein>
    <submittedName>
        <fullName evidence="3">Response regulator</fullName>
    </submittedName>
</protein>
<evidence type="ECO:0000313" key="4">
    <source>
        <dbReference type="Proteomes" id="UP000323621"/>
    </source>
</evidence>
<dbReference type="InterPro" id="IPR001789">
    <property type="entry name" value="Sig_transdc_resp-reg_receiver"/>
</dbReference>
<keyword evidence="4" id="KW-1185">Reference proteome</keyword>
<dbReference type="SUPFAM" id="SSF52172">
    <property type="entry name" value="CheY-like"/>
    <property type="match status" value="1"/>
</dbReference>
<keyword evidence="1" id="KW-0597">Phosphoprotein</keyword>
<feature type="modified residue" description="4-aspartylphosphate" evidence="1">
    <location>
        <position position="57"/>
    </location>
</feature>
<gene>
    <name evidence="3" type="ORF">ES677_14775</name>
</gene>
<evidence type="ECO:0000256" key="1">
    <source>
        <dbReference type="PROSITE-ProRule" id="PRU00169"/>
    </source>
</evidence>
<feature type="domain" description="Response regulatory" evidence="2">
    <location>
        <begin position="2"/>
        <end position="119"/>
    </location>
</feature>
<sequence length="358" mass="41442">MKLLIVEDDKPTLQTYKDNIESFNKESDVKIEYTIKENIDEAKNSLLSPDFDGAIIDLKLSSSTTDLEGLEIVEEIENNQRFPIYIVSGSIAQIDKEESAFLKKRNRDTNFKEILSEIVEIYKTGITNILGRKGAIDTYLNNIFWNHLSNSMELWVNDSTRSPEEKEKSLLRYTISHMQEYIDEGIEKYHPSEFYITAPIKSNISTGDIVMYQTNRYLVLTPSCDIVLRKDGNRSAKRILFCRILPLEDVIENYSLLESNTSENNSNRKRLNTYIENKKQNYHFTPKSNSVDAGLIDFQDKLTIESAEVEEKLANKEMERIATVSMPFLKDIISRYSNYFSRQGSPDFNVNEVYNSLF</sequence>
<dbReference type="Proteomes" id="UP000323621">
    <property type="component" value="Unassembled WGS sequence"/>
</dbReference>
<evidence type="ECO:0000259" key="2">
    <source>
        <dbReference type="PROSITE" id="PS50110"/>
    </source>
</evidence>
<comment type="caution">
    <text evidence="3">The sequence shown here is derived from an EMBL/GenBank/DDBJ whole genome shotgun (WGS) entry which is preliminary data.</text>
</comment>
<reference evidence="3 4" key="1">
    <citation type="submission" date="2019-08" db="EMBL/GenBank/DDBJ databases">
        <title>Genomes of Antarctic Bizionia species.</title>
        <authorList>
            <person name="Bowman J.P."/>
        </authorList>
    </citation>
    <scope>NUCLEOTIDE SEQUENCE [LARGE SCALE GENOMIC DNA]</scope>
    <source>
        <strain evidence="3 4">IC164</strain>
    </source>
</reference>
<evidence type="ECO:0000313" key="3">
    <source>
        <dbReference type="EMBL" id="TYC07952.1"/>
    </source>
</evidence>